<protein>
    <submittedName>
        <fullName evidence="2">Deoxyribodipyrimidine photolyase</fullName>
    </submittedName>
</protein>
<evidence type="ECO:0000256" key="1">
    <source>
        <dbReference type="SAM" id="MobiDB-lite"/>
    </source>
</evidence>
<feature type="compositionally biased region" description="Basic and acidic residues" evidence="1">
    <location>
        <begin position="181"/>
        <end position="199"/>
    </location>
</feature>
<feature type="region of interest" description="Disordered" evidence="1">
    <location>
        <begin position="178"/>
        <end position="199"/>
    </location>
</feature>
<evidence type="ECO:0000313" key="3">
    <source>
        <dbReference type="Proteomes" id="UP000035017"/>
    </source>
</evidence>
<dbReference type="InterPro" id="IPR052551">
    <property type="entry name" value="UV-DNA_repair_photolyase"/>
</dbReference>
<dbReference type="Gene3D" id="1.10.10.1710">
    <property type="entry name" value="Deoxyribodipyrimidine photolyase-related"/>
    <property type="match status" value="1"/>
</dbReference>
<comment type="caution">
    <text evidence="2">The sequence shown here is derived from an EMBL/GenBank/DDBJ whole genome shotgun (WGS) entry which is preliminary data.</text>
</comment>
<dbReference type="Gene3D" id="3.40.50.620">
    <property type="entry name" value="HUPs"/>
    <property type="match status" value="1"/>
</dbReference>
<dbReference type="InterPro" id="IPR036134">
    <property type="entry name" value="Crypto/Photolyase_FAD-like_sf"/>
</dbReference>
<dbReference type="AlphaFoldDB" id="A0A0D0JBV0"/>
<name>A0A0D0JBV0_AGRTU</name>
<dbReference type="PANTHER" id="PTHR38657">
    <property type="entry name" value="SLR1343 PROTEIN"/>
    <property type="match status" value="1"/>
</dbReference>
<dbReference type="Gene3D" id="1.25.40.80">
    <property type="match status" value="1"/>
</dbReference>
<dbReference type="InterPro" id="IPR007357">
    <property type="entry name" value="PhrB-like"/>
</dbReference>
<proteinExistence type="predicted"/>
<keyword evidence="2" id="KW-0456">Lyase</keyword>
<gene>
    <name evidence="2" type="ORF">RU07_07870</name>
</gene>
<accession>A0A0D0JBV0</accession>
<evidence type="ECO:0000313" key="2">
    <source>
        <dbReference type="EMBL" id="KIQ03373.1"/>
    </source>
</evidence>
<dbReference type="PANTHER" id="PTHR38657:SF1">
    <property type="entry name" value="SLR1343 PROTEIN"/>
    <property type="match status" value="1"/>
</dbReference>
<dbReference type="Proteomes" id="UP000035017">
    <property type="component" value="Unassembled WGS sequence"/>
</dbReference>
<sequence length="515" mass="58874">MTHCRNLVFILGDQLSPSMSSLRGADPASDVILMCEVAEETIYVRHHRKKIIFILSAMRHFAEELAGLGFTVRYVRLDDEDNTGSFTGELKRAVDDLHPQAIVVTEPGEWRVLNEMKRWEAETNVHVDIRADDRFLCSHEEFARWADGRKQLTMEFFYRDMRRKTGLLMEGEAPAGGRWNFDSENRSPAKPDLFRPRHPRFAPDETTRAVMDLIEARFPDHMGSSNGFAFAVTRADAQASADAFISDFLPKFGETQDAMVTGDPFLNHSLLSFYINIGLLDPLSVCQAAERAYLQGDAPINAVEGFIRQIIGWREYMRGIYWRFMPDYAQRNFFAAKRPLPDFFWTAKTDMACLATVIGETIENAYAHHIQRLMVTGNFAMLAGLDPHALHEWYLEVYADAYEWVEMPNVIGMSQFADGGLLGSKPYAASGAYISRMSDYCENCRYDVKRKTGEGACPFNALYWDFLDRNAEKLFGNHRLAQPYATWRRMSEEKRKDYTDSAQAFLHKLDDGVPV</sequence>
<dbReference type="GO" id="GO:0016829">
    <property type="term" value="F:lyase activity"/>
    <property type="evidence" value="ECO:0007669"/>
    <property type="project" value="UniProtKB-KW"/>
</dbReference>
<dbReference type="InterPro" id="IPR014729">
    <property type="entry name" value="Rossmann-like_a/b/a_fold"/>
</dbReference>
<dbReference type="Gene3D" id="1.10.579.10">
    <property type="entry name" value="DNA Cyclobutane Dipyrimidine Photolyase, subunit A, domain 3"/>
    <property type="match status" value="1"/>
</dbReference>
<dbReference type="SUPFAM" id="SSF48173">
    <property type="entry name" value="Cryptochrome/photolyase FAD-binding domain"/>
    <property type="match status" value="1"/>
</dbReference>
<reference evidence="2 3" key="1">
    <citation type="submission" date="2014-12" db="EMBL/GenBank/DDBJ databases">
        <title>16Stimator: statistical estimation of ribosomal gene copy numbers from draft genome assemblies.</title>
        <authorList>
            <person name="Perisin M.A."/>
            <person name="Vetter M."/>
            <person name="Gilbert J.A."/>
            <person name="Bergelson J."/>
        </authorList>
    </citation>
    <scope>NUCLEOTIDE SEQUENCE [LARGE SCALE GENOMIC DNA]</scope>
    <source>
        <strain evidence="2 3">MEJ076</strain>
    </source>
</reference>
<organism evidence="2 3">
    <name type="scientific">Agrobacterium tumefaciens</name>
    <dbReference type="NCBI Taxonomy" id="358"/>
    <lineage>
        <taxon>Bacteria</taxon>
        <taxon>Pseudomonadati</taxon>
        <taxon>Pseudomonadota</taxon>
        <taxon>Alphaproteobacteria</taxon>
        <taxon>Hyphomicrobiales</taxon>
        <taxon>Rhizobiaceae</taxon>
        <taxon>Rhizobium/Agrobacterium group</taxon>
        <taxon>Agrobacterium</taxon>
        <taxon>Agrobacterium tumefaciens complex</taxon>
    </lineage>
</organism>
<dbReference type="Pfam" id="PF04244">
    <property type="entry name" value="DPRP"/>
    <property type="match status" value="1"/>
</dbReference>
<dbReference type="EMBL" id="JXQV01000008">
    <property type="protein sequence ID" value="KIQ03373.1"/>
    <property type="molecule type" value="Genomic_DNA"/>
</dbReference>
<dbReference type="OrthoDB" id="5288100at2"/>